<dbReference type="PROSITE" id="PS01066">
    <property type="entry name" value="UPP_SYNTHASE"/>
    <property type="match status" value="1"/>
</dbReference>
<feature type="compositionally biased region" description="Low complexity" evidence="3">
    <location>
        <begin position="1"/>
        <end position="21"/>
    </location>
</feature>
<accession>A0A3L6DZM4</accession>
<evidence type="ECO:0000256" key="2">
    <source>
        <dbReference type="RuleBase" id="RU363018"/>
    </source>
</evidence>
<dbReference type="InterPro" id="IPR036424">
    <property type="entry name" value="UPP_synth-like_sf"/>
</dbReference>
<dbReference type="CDD" id="cd00475">
    <property type="entry name" value="Cis_IPPS"/>
    <property type="match status" value="1"/>
</dbReference>
<name>A0A3L6DZM4_MAIZE</name>
<dbReference type="Proteomes" id="UP000251960">
    <property type="component" value="Chromosome 7"/>
</dbReference>
<dbReference type="AlphaFoldDB" id="A0A3L6DZM4"/>
<evidence type="ECO:0000259" key="4">
    <source>
        <dbReference type="Pfam" id="PF14368"/>
    </source>
</evidence>
<sequence>MLLPHSSSASATATTRGLALAAPPPPPPTARPRRARLLPPRARAETHAAGVGADRAAEVLLQSGLRRESLPRHVAVVMDGNSRWARERGLTPADGHKAGGRNLERVVALSRAWGIRALTAFAEVDYMMGLSEWLIGDNIDKLSRQGIRLQVIGDAAKMPASLRSAAAQADEATRHNSQLHVMLAICYSGRWDMVQACRELAREAQANRLSPDDIDESVIAGKLATSAAGEFSCPDLVIRTSGEMRLSNFLLWQSAYSELFFTGKMWPDFGEAEVGGGLARAIADPGDGDGDGDGGIPQLPPQPRECRPWLARMMPCAGFLTNNSTVYAPDATCCDGFGSMFTLDTVTCLCHVVDGDIGKLLPAPMSRMRMVELFSVCGHAGRVDLLAAACSLSWAIS</sequence>
<dbReference type="InterPro" id="IPR036312">
    <property type="entry name" value="Bifun_inhib/LTP/seed_sf"/>
</dbReference>
<proteinExistence type="inferred from homology"/>
<dbReference type="SUPFAM" id="SSF47699">
    <property type="entry name" value="Bifunctional inhibitor/lipid-transfer protein/seed storage 2S albumin"/>
    <property type="match status" value="1"/>
</dbReference>
<dbReference type="ExpressionAtlas" id="A0A3L6DZM4">
    <property type="expression patterns" value="baseline and differential"/>
</dbReference>
<dbReference type="InterPro" id="IPR016140">
    <property type="entry name" value="Bifunc_inhib/LTP/seed_store"/>
</dbReference>
<dbReference type="GO" id="GO:0016765">
    <property type="term" value="F:transferase activity, transferring alkyl or aryl (other than methyl) groups"/>
    <property type="evidence" value="ECO:0007669"/>
    <property type="project" value="InterPro"/>
</dbReference>
<feature type="domain" description="Bifunctional inhibitor/plant lipid transfer protein/seed storage helical" evidence="4">
    <location>
        <begin position="301"/>
        <end position="383"/>
    </location>
</feature>
<comment type="caution">
    <text evidence="5">The sequence shown here is derived from an EMBL/GenBank/DDBJ whole genome shotgun (WGS) entry which is preliminary data.</text>
</comment>
<dbReference type="InterPro" id="IPR018520">
    <property type="entry name" value="UPP_synth-like_CS"/>
</dbReference>
<dbReference type="PANTHER" id="PTHR10291:SF27">
    <property type="entry name" value="ALKYL TRANSFERASE"/>
    <property type="match status" value="1"/>
</dbReference>
<dbReference type="HAMAP" id="MF_01139">
    <property type="entry name" value="ISPT"/>
    <property type="match status" value="1"/>
</dbReference>
<dbReference type="SUPFAM" id="SSF64005">
    <property type="entry name" value="Undecaprenyl diphosphate synthase"/>
    <property type="match status" value="1"/>
</dbReference>
<comment type="similarity">
    <text evidence="2">Belongs to the UPP synthase family.</text>
</comment>
<reference evidence="5" key="1">
    <citation type="journal article" date="2018" name="Nat. Genet.">
        <title>Extensive intraspecific gene order and gene structural variations between Mo17 and other maize genomes.</title>
        <authorList>
            <person name="Sun S."/>
            <person name="Zhou Y."/>
            <person name="Chen J."/>
            <person name="Shi J."/>
            <person name="Zhao H."/>
            <person name="Zhao H."/>
            <person name="Song W."/>
            <person name="Zhang M."/>
            <person name="Cui Y."/>
            <person name="Dong X."/>
            <person name="Liu H."/>
            <person name="Ma X."/>
            <person name="Jiao Y."/>
            <person name="Wang B."/>
            <person name="Wei X."/>
            <person name="Stein J.C."/>
            <person name="Glaubitz J.C."/>
            <person name="Lu F."/>
            <person name="Yu G."/>
            <person name="Liang C."/>
            <person name="Fengler K."/>
            <person name="Li B."/>
            <person name="Rafalski A."/>
            <person name="Schnable P.S."/>
            <person name="Ware D.H."/>
            <person name="Buckler E.S."/>
            <person name="Lai J."/>
        </authorList>
    </citation>
    <scope>NUCLEOTIDE SEQUENCE [LARGE SCALE GENOMIC DNA]</scope>
    <source>
        <tissue evidence="5">Seedling</tissue>
    </source>
</reference>
<dbReference type="CDD" id="cd00010">
    <property type="entry name" value="AAI_LTSS"/>
    <property type="match status" value="1"/>
</dbReference>
<evidence type="ECO:0000256" key="3">
    <source>
        <dbReference type="SAM" id="MobiDB-lite"/>
    </source>
</evidence>
<organism evidence="5">
    <name type="scientific">Zea mays</name>
    <name type="common">Maize</name>
    <dbReference type="NCBI Taxonomy" id="4577"/>
    <lineage>
        <taxon>Eukaryota</taxon>
        <taxon>Viridiplantae</taxon>
        <taxon>Streptophyta</taxon>
        <taxon>Embryophyta</taxon>
        <taxon>Tracheophyta</taxon>
        <taxon>Spermatophyta</taxon>
        <taxon>Magnoliopsida</taxon>
        <taxon>Liliopsida</taxon>
        <taxon>Poales</taxon>
        <taxon>Poaceae</taxon>
        <taxon>PACMAD clade</taxon>
        <taxon>Panicoideae</taxon>
        <taxon>Andropogonodae</taxon>
        <taxon>Andropogoneae</taxon>
        <taxon>Tripsacinae</taxon>
        <taxon>Zea</taxon>
    </lineage>
</organism>
<keyword evidence="1 2" id="KW-0808">Transferase</keyword>
<evidence type="ECO:0000313" key="5">
    <source>
        <dbReference type="EMBL" id="PWZ14106.1"/>
    </source>
</evidence>
<dbReference type="NCBIfam" id="TIGR00055">
    <property type="entry name" value="uppS"/>
    <property type="match status" value="1"/>
</dbReference>
<feature type="region of interest" description="Disordered" evidence="3">
    <location>
        <begin position="1"/>
        <end position="34"/>
    </location>
</feature>
<dbReference type="Gene3D" id="1.10.110.10">
    <property type="entry name" value="Plant lipid-transfer and hydrophobic proteins"/>
    <property type="match status" value="1"/>
</dbReference>
<dbReference type="Pfam" id="PF01255">
    <property type="entry name" value="Prenyltransf"/>
    <property type="match status" value="1"/>
</dbReference>
<evidence type="ECO:0000256" key="1">
    <source>
        <dbReference type="ARBA" id="ARBA00022679"/>
    </source>
</evidence>
<dbReference type="EMBL" id="NCVQ01000008">
    <property type="protein sequence ID" value="PWZ14106.1"/>
    <property type="molecule type" value="Genomic_DNA"/>
</dbReference>
<protein>
    <recommendedName>
        <fullName evidence="2">Alkyl transferase</fullName>
        <ecNumber evidence="2">2.5.1.-</ecNumber>
    </recommendedName>
</protein>
<dbReference type="PANTHER" id="PTHR10291">
    <property type="entry name" value="DEHYDRODOLICHYL DIPHOSPHATE SYNTHASE FAMILY MEMBER"/>
    <property type="match status" value="1"/>
</dbReference>
<dbReference type="Pfam" id="PF14368">
    <property type="entry name" value="LTP_2"/>
    <property type="match status" value="1"/>
</dbReference>
<dbReference type="InterPro" id="IPR001441">
    <property type="entry name" value="UPP_synth-like"/>
</dbReference>
<gene>
    <name evidence="5" type="primary">At5g58770_0</name>
    <name evidence="5" type="ORF">Zm00014a_034681</name>
</gene>
<dbReference type="Gene3D" id="3.40.1180.10">
    <property type="entry name" value="Decaprenyl diphosphate synthase-like"/>
    <property type="match status" value="1"/>
</dbReference>
<dbReference type="EC" id="2.5.1.-" evidence="2"/>